<evidence type="ECO:0000256" key="1">
    <source>
        <dbReference type="SAM" id="MobiDB-lite"/>
    </source>
</evidence>
<comment type="caution">
    <text evidence="2">The sequence shown here is derived from an EMBL/GenBank/DDBJ whole genome shotgun (WGS) entry which is preliminary data.</text>
</comment>
<evidence type="ECO:0000313" key="2">
    <source>
        <dbReference type="EMBL" id="KAH0892999.1"/>
    </source>
</evidence>
<name>A0ABQ8AKC8_BRANA</name>
<evidence type="ECO:0000313" key="3">
    <source>
        <dbReference type="Proteomes" id="UP000824890"/>
    </source>
</evidence>
<dbReference type="EMBL" id="JAGKQM010000013">
    <property type="protein sequence ID" value="KAH0892999.1"/>
    <property type="molecule type" value="Genomic_DNA"/>
</dbReference>
<feature type="compositionally biased region" description="Basic and acidic residues" evidence="1">
    <location>
        <begin position="61"/>
        <end position="84"/>
    </location>
</feature>
<dbReference type="Proteomes" id="UP000824890">
    <property type="component" value="Unassembled WGS sequence"/>
</dbReference>
<accession>A0ABQ8AKC8</accession>
<sequence length="84" mass="9100">MGELVGASGPTRPVGELDNGRYAVWDSLSEASGNLSQRLIVRKASTKSRHDRSVPDGSSLQHDKVTPKVEVLEHSVDPEEAKAY</sequence>
<keyword evidence="3" id="KW-1185">Reference proteome</keyword>
<reference evidence="2 3" key="1">
    <citation type="submission" date="2021-05" db="EMBL/GenBank/DDBJ databases">
        <title>Genome Assembly of Synthetic Allotetraploid Brassica napus Reveals Homoeologous Exchanges between Subgenomes.</title>
        <authorList>
            <person name="Davis J.T."/>
        </authorList>
    </citation>
    <scope>NUCLEOTIDE SEQUENCE [LARGE SCALE GENOMIC DNA]</scope>
    <source>
        <strain evidence="3">cv. Da-Ae</strain>
        <tissue evidence="2">Seedling</tissue>
    </source>
</reference>
<proteinExistence type="predicted"/>
<organism evidence="2 3">
    <name type="scientific">Brassica napus</name>
    <name type="common">Rape</name>
    <dbReference type="NCBI Taxonomy" id="3708"/>
    <lineage>
        <taxon>Eukaryota</taxon>
        <taxon>Viridiplantae</taxon>
        <taxon>Streptophyta</taxon>
        <taxon>Embryophyta</taxon>
        <taxon>Tracheophyta</taxon>
        <taxon>Spermatophyta</taxon>
        <taxon>Magnoliopsida</taxon>
        <taxon>eudicotyledons</taxon>
        <taxon>Gunneridae</taxon>
        <taxon>Pentapetalae</taxon>
        <taxon>rosids</taxon>
        <taxon>malvids</taxon>
        <taxon>Brassicales</taxon>
        <taxon>Brassicaceae</taxon>
        <taxon>Brassiceae</taxon>
        <taxon>Brassica</taxon>
    </lineage>
</organism>
<gene>
    <name evidence="2" type="ORF">HID58_055428</name>
</gene>
<protein>
    <submittedName>
        <fullName evidence="2">Uncharacterized protein</fullName>
    </submittedName>
</protein>
<feature type="region of interest" description="Disordered" evidence="1">
    <location>
        <begin position="43"/>
        <end position="84"/>
    </location>
</feature>